<feature type="signal peptide" evidence="1">
    <location>
        <begin position="1"/>
        <end position="21"/>
    </location>
</feature>
<accession>A0A2S7KPJ6</accession>
<evidence type="ECO:0000256" key="1">
    <source>
        <dbReference type="SAM" id="SignalP"/>
    </source>
</evidence>
<organism evidence="2 3">
    <name type="scientific">Aureitalea marina</name>
    <dbReference type="NCBI Taxonomy" id="930804"/>
    <lineage>
        <taxon>Bacteria</taxon>
        <taxon>Pseudomonadati</taxon>
        <taxon>Bacteroidota</taxon>
        <taxon>Flavobacteriia</taxon>
        <taxon>Flavobacteriales</taxon>
        <taxon>Flavobacteriaceae</taxon>
        <taxon>Aureitalea</taxon>
    </lineage>
</organism>
<feature type="chain" id="PRO_5015416840" description="Secretion system C-terminal sorting domain-containing protein" evidence="1">
    <location>
        <begin position="22"/>
        <end position="114"/>
    </location>
</feature>
<dbReference type="Proteomes" id="UP000239800">
    <property type="component" value="Unassembled WGS sequence"/>
</dbReference>
<dbReference type="EMBL" id="MQUB01000001">
    <property type="protein sequence ID" value="PQB04527.1"/>
    <property type="molecule type" value="Genomic_DNA"/>
</dbReference>
<reference evidence="2 3" key="1">
    <citation type="submission" date="2016-11" db="EMBL/GenBank/DDBJ databases">
        <title>Trade-off between light-utilization and light-protection in marine flavobacteria.</title>
        <authorList>
            <person name="Kumagai Y."/>
        </authorList>
    </citation>
    <scope>NUCLEOTIDE SEQUENCE [LARGE SCALE GENOMIC DNA]</scope>
    <source>
        <strain evidence="2 3">NBRC 107741</strain>
    </source>
</reference>
<dbReference type="Gene3D" id="2.60.120.380">
    <property type="match status" value="1"/>
</dbReference>
<evidence type="ECO:0000313" key="3">
    <source>
        <dbReference type="Proteomes" id="UP000239800"/>
    </source>
</evidence>
<dbReference type="OrthoDB" id="1122048at2"/>
<name>A0A2S7KPJ6_9FLAO</name>
<evidence type="ECO:0000313" key="2">
    <source>
        <dbReference type="EMBL" id="PQB04527.1"/>
    </source>
</evidence>
<sequence>MKTVKRILVALAVTCTLAMNANTERVITSKEGEVTITEDRQMVQLSVLNTQESNYTLVIYAPNGQQMYEGELGSANSIGQQFDFTNSVNGTYTFVLTSDAGAVNTYKIKTGFRF</sequence>
<gene>
    <name evidence="2" type="ORF">BST85_06140</name>
</gene>
<proteinExistence type="predicted"/>
<keyword evidence="1" id="KW-0732">Signal</keyword>
<dbReference type="AlphaFoldDB" id="A0A2S7KPJ6"/>
<evidence type="ECO:0008006" key="4">
    <source>
        <dbReference type="Google" id="ProtNLM"/>
    </source>
</evidence>
<protein>
    <recommendedName>
        <fullName evidence="4">Secretion system C-terminal sorting domain-containing protein</fullName>
    </recommendedName>
</protein>
<keyword evidence="3" id="KW-1185">Reference proteome</keyword>
<dbReference type="RefSeq" id="WP_104812452.1">
    <property type="nucleotide sequence ID" value="NZ_MQUB01000001.1"/>
</dbReference>
<comment type="caution">
    <text evidence="2">The sequence shown here is derived from an EMBL/GenBank/DDBJ whole genome shotgun (WGS) entry which is preliminary data.</text>
</comment>